<feature type="domain" description="PDZ" evidence="7">
    <location>
        <begin position="439"/>
        <end position="521"/>
    </location>
</feature>
<evidence type="ECO:0000313" key="9">
    <source>
        <dbReference type="EMBL" id="WDI03836.1"/>
    </source>
</evidence>
<feature type="transmembrane region" description="Helical" evidence="6">
    <location>
        <begin position="120"/>
        <end position="138"/>
    </location>
</feature>
<dbReference type="PANTHER" id="PTHR43343">
    <property type="entry name" value="PEPTIDASE S12"/>
    <property type="match status" value="1"/>
</dbReference>
<dbReference type="InterPro" id="IPR051201">
    <property type="entry name" value="Chloro_Bact_Ser_Proteases"/>
</dbReference>
<dbReference type="CDD" id="cd06779">
    <property type="entry name" value="cpPDZ_Deg_HtrA-like"/>
    <property type="match status" value="1"/>
</dbReference>
<dbReference type="Gene3D" id="2.40.10.10">
    <property type="entry name" value="Trypsin-like serine proteases"/>
    <property type="match status" value="2"/>
</dbReference>
<reference evidence="8 11" key="1">
    <citation type="submission" date="2023-02" db="EMBL/GenBank/DDBJ databases">
        <title>Pathogen: clinical or host-associated sample.</title>
        <authorList>
            <person name="Hergert J."/>
            <person name="Casey R."/>
            <person name="Wagner J."/>
            <person name="Young E.L."/>
            <person name="Oakeson K.F."/>
        </authorList>
    </citation>
    <scope>NUCLEOTIDE SEQUENCE</scope>
    <source>
        <strain evidence="9 11">2022CK-00829</strain>
        <strain evidence="8">2022CK-00830</strain>
    </source>
</reference>
<keyword evidence="6" id="KW-0472">Membrane</keyword>
<dbReference type="GO" id="GO:0006508">
    <property type="term" value="P:proteolysis"/>
    <property type="evidence" value="ECO:0007669"/>
    <property type="project" value="UniProtKB-KW"/>
</dbReference>
<dbReference type="SUPFAM" id="SSF50494">
    <property type="entry name" value="Trypsin-like serine proteases"/>
    <property type="match status" value="1"/>
</dbReference>
<dbReference type="SUPFAM" id="SSF50156">
    <property type="entry name" value="PDZ domain-like"/>
    <property type="match status" value="1"/>
</dbReference>
<dbReference type="Gene3D" id="2.30.42.10">
    <property type="match status" value="1"/>
</dbReference>
<accession>A0AAX3N475</accession>
<sequence>MSDNNNNNRFGREDDEREQSFNESRKSENSSSYYYSYGPFQSMNTDKENHTPEANDVEVTPPEPVKPIPTMVERSSSHFTRSGGSYNRSDSEAQGSGGGGGDQRNWNYNRKPKTRSNFKTGVFSFIAGMLVIAVLMFTSDRMNLFTPEAALSNNTTSAGETASSEPVTSSGSGVTTSLPVGSQDISGVVSKVSPAVVEIETFSNSASSNSRQSPYYNDPLYQYFFGGNGGGSSSNNGNGNGNGSNGQSSSQLTPLGVGSGFIFEKDGYILTNEHVVSGADVIQVTLEDNNKPYEAKLLGSSPDLDLAVLKIEGDDFPVAAMGNSDDVQVGEWLVAIGNPGGFEHTVTAGVLSAKDRTITINDETTGEANEYNNLLQTDASINPGNSGGPLLNLQGEVIGMNVAVSADAQGIGFAIPSSVILNVVDKLKNNEEIPKEPEPFIGASLMDLTPEVAKQMGTDLTEGSVVMNLVYQSPAYTADLRPYDIITGINGENYATTTDLIEQIQTHKVGDEITLNVNRDGNTMDVKVKIGDRNDFDTTETQNSQSIAP</sequence>
<dbReference type="InterPro" id="IPR043504">
    <property type="entry name" value="Peptidase_S1_PA_chymotrypsin"/>
</dbReference>
<feature type="compositionally biased region" description="Polar residues" evidence="5">
    <location>
        <begin position="73"/>
        <end position="94"/>
    </location>
</feature>
<comment type="similarity">
    <text evidence="1">Belongs to the peptidase S1C family.</text>
</comment>
<dbReference type="InterPro" id="IPR001478">
    <property type="entry name" value="PDZ"/>
</dbReference>
<feature type="compositionally biased region" description="Low complexity" evidence="5">
    <location>
        <begin position="163"/>
        <end position="178"/>
    </location>
</feature>
<dbReference type="GO" id="GO:0004252">
    <property type="term" value="F:serine-type endopeptidase activity"/>
    <property type="evidence" value="ECO:0007669"/>
    <property type="project" value="InterPro"/>
</dbReference>
<dbReference type="PANTHER" id="PTHR43343:SF3">
    <property type="entry name" value="PROTEASE DO-LIKE 8, CHLOROPLASTIC"/>
    <property type="match status" value="1"/>
</dbReference>
<evidence type="ECO:0000256" key="1">
    <source>
        <dbReference type="ARBA" id="ARBA00010541"/>
    </source>
</evidence>
<evidence type="ECO:0000259" key="7">
    <source>
        <dbReference type="SMART" id="SM00228"/>
    </source>
</evidence>
<dbReference type="InterPro" id="IPR001940">
    <property type="entry name" value="Peptidase_S1C"/>
</dbReference>
<dbReference type="Pfam" id="PF13365">
    <property type="entry name" value="Trypsin_2"/>
    <property type="match status" value="1"/>
</dbReference>
<evidence type="ECO:0000256" key="3">
    <source>
        <dbReference type="ARBA" id="ARBA00022801"/>
    </source>
</evidence>
<feature type="compositionally biased region" description="Gly residues" evidence="5">
    <location>
        <begin position="231"/>
        <end position="244"/>
    </location>
</feature>
<dbReference type="InterPro" id="IPR036034">
    <property type="entry name" value="PDZ_sf"/>
</dbReference>
<dbReference type="Proteomes" id="UP001220962">
    <property type="component" value="Chromosome"/>
</dbReference>
<dbReference type="Proteomes" id="UP001221519">
    <property type="component" value="Chromosome"/>
</dbReference>
<dbReference type="PRINTS" id="PR00834">
    <property type="entry name" value="PROTEASES2C"/>
</dbReference>
<dbReference type="RefSeq" id="WP_274336876.1">
    <property type="nucleotide sequence ID" value="NZ_CP118101.1"/>
</dbReference>
<keyword evidence="6" id="KW-0812">Transmembrane</keyword>
<evidence type="ECO:0000256" key="6">
    <source>
        <dbReference type="SAM" id="Phobius"/>
    </source>
</evidence>
<evidence type="ECO:0000256" key="4">
    <source>
        <dbReference type="ARBA" id="ARBA00022825"/>
    </source>
</evidence>
<keyword evidence="11" id="KW-1185">Reference proteome</keyword>
<keyword evidence="4" id="KW-0720">Serine protease</keyword>
<keyword evidence="3" id="KW-0378">Hydrolase</keyword>
<evidence type="ECO:0000256" key="2">
    <source>
        <dbReference type="ARBA" id="ARBA00022670"/>
    </source>
</evidence>
<keyword evidence="2" id="KW-0645">Protease</keyword>
<feature type="region of interest" description="Disordered" evidence="5">
    <location>
        <begin position="154"/>
        <end position="178"/>
    </location>
</feature>
<evidence type="ECO:0000313" key="10">
    <source>
        <dbReference type="Proteomes" id="UP001220962"/>
    </source>
</evidence>
<proteinExistence type="inferred from homology"/>
<name>A0AAX3N475_9BACL</name>
<dbReference type="EMBL" id="CP118108">
    <property type="protein sequence ID" value="WDI03836.1"/>
    <property type="molecule type" value="Genomic_DNA"/>
</dbReference>
<dbReference type="AlphaFoldDB" id="A0AAX3N475"/>
<dbReference type="SMART" id="SM00228">
    <property type="entry name" value="PDZ"/>
    <property type="match status" value="1"/>
</dbReference>
<feature type="region of interest" description="Disordered" evidence="5">
    <location>
        <begin position="231"/>
        <end position="251"/>
    </location>
</feature>
<dbReference type="Pfam" id="PF13180">
    <property type="entry name" value="PDZ_2"/>
    <property type="match status" value="1"/>
</dbReference>
<feature type="region of interest" description="Disordered" evidence="5">
    <location>
        <begin position="1"/>
        <end position="113"/>
    </location>
</feature>
<feature type="compositionally biased region" description="Basic and acidic residues" evidence="5">
    <location>
        <begin position="10"/>
        <end position="28"/>
    </location>
</feature>
<dbReference type="InterPro" id="IPR009003">
    <property type="entry name" value="Peptidase_S1_PA"/>
</dbReference>
<protein>
    <submittedName>
        <fullName evidence="8">Trypsin-like peptidase domain-containing protein</fullName>
    </submittedName>
</protein>
<organism evidence="8 10">
    <name type="scientific">Paenibacillus urinalis</name>
    <dbReference type="NCBI Taxonomy" id="521520"/>
    <lineage>
        <taxon>Bacteria</taxon>
        <taxon>Bacillati</taxon>
        <taxon>Bacillota</taxon>
        <taxon>Bacilli</taxon>
        <taxon>Bacillales</taxon>
        <taxon>Paenibacillaceae</taxon>
        <taxon>Paenibacillus</taxon>
    </lineage>
</organism>
<evidence type="ECO:0000313" key="8">
    <source>
        <dbReference type="EMBL" id="WDH84196.1"/>
    </source>
</evidence>
<dbReference type="EMBL" id="CP118101">
    <property type="protein sequence ID" value="WDH84196.1"/>
    <property type="molecule type" value="Genomic_DNA"/>
</dbReference>
<evidence type="ECO:0000313" key="11">
    <source>
        <dbReference type="Proteomes" id="UP001221519"/>
    </source>
</evidence>
<gene>
    <name evidence="8" type="ORF">PUW23_08285</name>
    <name evidence="9" type="ORF">PUW25_07760</name>
</gene>
<evidence type="ECO:0000256" key="5">
    <source>
        <dbReference type="SAM" id="MobiDB-lite"/>
    </source>
</evidence>
<keyword evidence="6" id="KW-1133">Transmembrane helix</keyword>